<organism evidence="3 4">
    <name type="scientific">Derxia gummosa DSM 723</name>
    <dbReference type="NCBI Taxonomy" id="1121388"/>
    <lineage>
        <taxon>Bacteria</taxon>
        <taxon>Pseudomonadati</taxon>
        <taxon>Pseudomonadota</taxon>
        <taxon>Betaproteobacteria</taxon>
        <taxon>Burkholderiales</taxon>
        <taxon>Alcaligenaceae</taxon>
        <taxon>Derxia</taxon>
    </lineage>
</organism>
<accession>A0A9U5GYP4</accession>
<dbReference type="GO" id="GO:0032259">
    <property type="term" value="P:methylation"/>
    <property type="evidence" value="ECO:0007669"/>
    <property type="project" value="UniProtKB-KW"/>
</dbReference>
<dbReference type="SUPFAM" id="SSF53335">
    <property type="entry name" value="S-adenosyl-L-methionine-dependent methyltransferases"/>
    <property type="match status" value="1"/>
</dbReference>
<protein>
    <submittedName>
        <fullName evidence="4">Class I SAM-dependent methyltransferase</fullName>
        <ecNumber evidence="4">2.1.1.-</ecNumber>
    </submittedName>
</protein>
<evidence type="ECO:0000313" key="4">
    <source>
        <dbReference type="RefSeq" id="WP_245591305.1"/>
    </source>
</evidence>
<dbReference type="AlphaFoldDB" id="A0A9U5GYP4"/>
<dbReference type="Gene3D" id="3.40.50.150">
    <property type="entry name" value="Vaccinia Virus protein VP39"/>
    <property type="match status" value="1"/>
</dbReference>
<evidence type="ECO:0000259" key="2">
    <source>
        <dbReference type="Pfam" id="PF08241"/>
    </source>
</evidence>
<dbReference type="Proteomes" id="UP000675920">
    <property type="component" value="Unplaced"/>
</dbReference>
<keyword evidence="3" id="KW-1185">Reference proteome</keyword>
<keyword evidence="4" id="KW-0808">Transferase</keyword>
<dbReference type="RefSeq" id="WP_245591305.1">
    <property type="nucleotide sequence ID" value="NZ_AXWS01000008.1"/>
</dbReference>
<dbReference type="GO" id="GO:0008757">
    <property type="term" value="F:S-adenosylmethionine-dependent methyltransferase activity"/>
    <property type="evidence" value="ECO:0007669"/>
    <property type="project" value="InterPro"/>
</dbReference>
<feature type="region of interest" description="Disordered" evidence="1">
    <location>
        <begin position="1"/>
        <end position="24"/>
    </location>
</feature>
<reference evidence="4" key="1">
    <citation type="journal article" date="2003" name="Trends Biochem. Sci.">
        <title>Many paths to methyltransfer: a chronicle of convergence.</title>
        <authorList>
            <person name="Schubert H.L."/>
            <person name="Blumenthal R.M."/>
            <person name="Cheng X."/>
        </authorList>
    </citation>
    <scope>NUCLEOTIDE SEQUENCE</scope>
</reference>
<feature type="domain" description="Methyltransferase type 11" evidence="2">
    <location>
        <begin position="101"/>
        <end position="150"/>
    </location>
</feature>
<dbReference type="EC" id="2.1.1.-" evidence="4"/>
<dbReference type="InterPro" id="IPR013216">
    <property type="entry name" value="Methyltransf_11"/>
</dbReference>
<dbReference type="Pfam" id="PF08241">
    <property type="entry name" value="Methyltransf_11"/>
    <property type="match status" value="1"/>
</dbReference>
<dbReference type="InterPro" id="IPR029063">
    <property type="entry name" value="SAM-dependent_MTases_sf"/>
</dbReference>
<keyword evidence="4" id="KW-0489">Methyltransferase</keyword>
<name>A0A9U5GYP4_9BURK</name>
<evidence type="ECO:0000313" key="3">
    <source>
        <dbReference type="Proteomes" id="UP000675920"/>
    </source>
</evidence>
<sequence length="294" mass="32228">MGAPDQAMEPRGCAGPPGGAPDPGSTELARFFDSARGRYLLAWEQHQFDMRVGDIFGFNAGQLGLPELDCLRTNRMPFVFATAENAFDGRRMLAGTRCGALVESRFEALPFASQSIDLLALPHTLDFSSDPHQVLREVERVIAPEGRIVITGFNPFSFWGLSHMVARAAGGGLLPPKADGTHAQFMSLIRLKDWLKLLNFEIEGGAFGCYRPPVRTEGWLDHTRWLEPAGDRWWPVFGGVYLIVAVKRVAGMRIIGPAWKSRAQAAPSLAAATRGCQGSLRLILDDNVAERARP</sequence>
<proteinExistence type="predicted"/>
<reference evidence="4" key="2">
    <citation type="submission" date="2025-08" db="UniProtKB">
        <authorList>
            <consortium name="RefSeq"/>
        </authorList>
    </citation>
    <scope>IDENTIFICATION</scope>
</reference>
<evidence type="ECO:0000256" key="1">
    <source>
        <dbReference type="SAM" id="MobiDB-lite"/>
    </source>
</evidence>